<gene>
    <name evidence="4" type="ORF">SDC9_169231</name>
</gene>
<comment type="caution">
    <text evidence="4">The sequence shown here is derived from an EMBL/GenBank/DDBJ whole genome shotgun (WGS) entry which is preliminary data.</text>
</comment>
<dbReference type="Pfam" id="PF25954">
    <property type="entry name" value="Beta-barrel_RND_2"/>
    <property type="match status" value="1"/>
</dbReference>
<dbReference type="GO" id="GO:0030313">
    <property type="term" value="C:cell envelope"/>
    <property type="evidence" value="ECO:0007669"/>
    <property type="project" value="UniProtKB-SubCell"/>
</dbReference>
<dbReference type="InterPro" id="IPR050465">
    <property type="entry name" value="UPF0194_transport"/>
</dbReference>
<evidence type="ECO:0000313" key="4">
    <source>
        <dbReference type="EMBL" id="MPN21849.1"/>
    </source>
</evidence>
<evidence type="ECO:0000259" key="3">
    <source>
        <dbReference type="Pfam" id="PF25954"/>
    </source>
</evidence>
<accession>A0A645G7T4</accession>
<sequence length="89" mass="10042">MNIYISEDKIGRVKLDQEAEIKVDAFPDQVFKGKVVLINGAGEFAVKKAINDQYDHDIRSFKVKIDVPNSDLFLKTGMTARVKIIEGEE</sequence>
<name>A0A645G7T4_9ZZZZ</name>
<dbReference type="PANTHER" id="PTHR32347">
    <property type="entry name" value="EFFLUX SYSTEM COMPONENT YKNX-RELATED"/>
    <property type="match status" value="1"/>
</dbReference>
<keyword evidence="2" id="KW-0175">Coiled coil</keyword>
<dbReference type="Gene3D" id="2.40.30.170">
    <property type="match status" value="1"/>
</dbReference>
<dbReference type="EMBL" id="VSSQ01069924">
    <property type="protein sequence ID" value="MPN21849.1"/>
    <property type="molecule type" value="Genomic_DNA"/>
</dbReference>
<organism evidence="4">
    <name type="scientific">bioreactor metagenome</name>
    <dbReference type="NCBI Taxonomy" id="1076179"/>
    <lineage>
        <taxon>unclassified sequences</taxon>
        <taxon>metagenomes</taxon>
        <taxon>ecological metagenomes</taxon>
    </lineage>
</organism>
<evidence type="ECO:0000256" key="1">
    <source>
        <dbReference type="ARBA" id="ARBA00004196"/>
    </source>
</evidence>
<comment type="subcellular location">
    <subcellularLocation>
        <location evidence="1">Cell envelope</location>
    </subcellularLocation>
</comment>
<dbReference type="InterPro" id="IPR058792">
    <property type="entry name" value="Beta-barrel_RND_2"/>
</dbReference>
<feature type="domain" description="CusB-like beta-barrel" evidence="3">
    <location>
        <begin position="2"/>
        <end position="85"/>
    </location>
</feature>
<reference evidence="4" key="1">
    <citation type="submission" date="2019-08" db="EMBL/GenBank/DDBJ databases">
        <authorList>
            <person name="Kucharzyk K."/>
            <person name="Murdoch R.W."/>
            <person name="Higgins S."/>
            <person name="Loffler F."/>
        </authorList>
    </citation>
    <scope>NUCLEOTIDE SEQUENCE</scope>
</reference>
<proteinExistence type="predicted"/>
<protein>
    <recommendedName>
        <fullName evidence="3">CusB-like beta-barrel domain-containing protein</fullName>
    </recommendedName>
</protein>
<dbReference type="AlphaFoldDB" id="A0A645G7T4"/>
<evidence type="ECO:0000256" key="2">
    <source>
        <dbReference type="ARBA" id="ARBA00023054"/>
    </source>
</evidence>